<feature type="compositionally biased region" description="Pro residues" evidence="1">
    <location>
        <begin position="52"/>
        <end position="69"/>
    </location>
</feature>
<feature type="signal peptide" evidence="3">
    <location>
        <begin position="1"/>
        <end position="16"/>
    </location>
</feature>
<keyword evidence="2" id="KW-1133">Transmembrane helix</keyword>
<organism evidence="4 5">
    <name type="scientific">Micromonospora musae</name>
    <dbReference type="NCBI Taxonomy" id="1894970"/>
    <lineage>
        <taxon>Bacteria</taxon>
        <taxon>Bacillati</taxon>
        <taxon>Actinomycetota</taxon>
        <taxon>Actinomycetes</taxon>
        <taxon>Micromonosporales</taxon>
        <taxon>Micromonosporaceae</taxon>
        <taxon>Micromonospora</taxon>
    </lineage>
</organism>
<feature type="compositionally biased region" description="Low complexity" evidence="1">
    <location>
        <begin position="181"/>
        <end position="190"/>
    </location>
</feature>
<feature type="region of interest" description="Disordered" evidence="1">
    <location>
        <begin position="42"/>
        <end position="114"/>
    </location>
</feature>
<gene>
    <name evidence="4" type="ORF">D7147_25160</name>
</gene>
<feature type="compositionally biased region" description="Low complexity" evidence="1">
    <location>
        <begin position="42"/>
        <end position="51"/>
    </location>
</feature>
<feature type="chain" id="PRO_5046641884" evidence="3">
    <location>
        <begin position="17"/>
        <end position="231"/>
    </location>
</feature>
<name>A0ABX9QYN7_9ACTN</name>
<feature type="region of interest" description="Disordered" evidence="1">
    <location>
        <begin position="181"/>
        <end position="206"/>
    </location>
</feature>
<feature type="transmembrane region" description="Helical" evidence="2">
    <location>
        <begin position="150"/>
        <end position="171"/>
    </location>
</feature>
<accession>A0ABX9QYN7</accession>
<evidence type="ECO:0000313" key="5">
    <source>
        <dbReference type="Proteomes" id="UP000271548"/>
    </source>
</evidence>
<evidence type="ECO:0000256" key="1">
    <source>
        <dbReference type="SAM" id="MobiDB-lite"/>
    </source>
</evidence>
<dbReference type="EMBL" id="RAZS01000010">
    <property type="protein sequence ID" value="RKN15753.1"/>
    <property type="molecule type" value="Genomic_DNA"/>
</dbReference>
<protein>
    <submittedName>
        <fullName evidence="4">Uncharacterized protein</fullName>
    </submittedName>
</protein>
<reference evidence="4 5" key="1">
    <citation type="submission" date="2018-09" db="EMBL/GenBank/DDBJ databases">
        <title>Micromonospora sp. nov. MS1-9, isolated from a root of Musa sp.</title>
        <authorList>
            <person name="Kuncharoen N."/>
            <person name="Kudo T."/>
            <person name="Ohkuma M."/>
            <person name="Yuki M."/>
            <person name="Tanasupawat S."/>
        </authorList>
    </citation>
    <scope>NUCLEOTIDE SEQUENCE [LARGE SCALE GENOMIC DNA]</scope>
    <source>
        <strain evidence="4 5">NGC1-4</strain>
    </source>
</reference>
<sequence length="231" mass="23109">MRVVAALALTLAMAPAPQPSTSPSVPSGLLGGLVAGLGDLVDGLLGAGDDPTAPPTTSPTTPPSDPPSVAPTTPGPSVTSVPVPGPIVPSVAVPSDARPNGLPGRVVRPGGDGGPDVVVTVVPQPAGAPEVAPSTSESLAVPTVVRTDPVLRWAALLFSIGVLALPVVLLVRRRPAPADVAPAPVPARGGPVPPGPDEGTENVTRLPTNLNAIYELGRLDERLAQERERRS</sequence>
<keyword evidence="3" id="KW-0732">Signal</keyword>
<keyword evidence="5" id="KW-1185">Reference proteome</keyword>
<evidence type="ECO:0000256" key="3">
    <source>
        <dbReference type="SAM" id="SignalP"/>
    </source>
</evidence>
<dbReference type="Proteomes" id="UP000271548">
    <property type="component" value="Unassembled WGS sequence"/>
</dbReference>
<proteinExistence type="predicted"/>
<feature type="compositionally biased region" description="Low complexity" evidence="1">
    <location>
        <begin position="70"/>
        <end position="114"/>
    </location>
</feature>
<keyword evidence="2" id="KW-0472">Membrane</keyword>
<keyword evidence="2" id="KW-0812">Transmembrane</keyword>
<dbReference type="RefSeq" id="WP_120681871.1">
    <property type="nucleotide sequence ID" value="NZ_RAZS01000010.1"/>
</dbReference>
<comment type="caution">
    <text evidence="4">The sequence shown here is derived from an EMBL/GenBank/DDBJ whole genome shotgun (WGS) entry which is preliminary data.</text>
</comment>
<evidence type="ECO:0000313" key="4">
    <source>
        <dbReference type="EMBL" id="RKN15753.1"/>
    </source>
</evidence>
<evidence type="ECO:0000256" key="2">
    <source>
        <dbReference type="SAM" id="Phobius"/>
    </source>
</evidence>